<dbReference type="Proteomes" id="UP000626109">
    <property type="component" value="Unassembled WGS sequence"/>
</dbReference>
<accession>A0A813IXI8</accession>
<keyword evidence="2" id="KW-1015">Disulfide bond</keyword>
<evidence type="ECO:0000256" key="1">
    <source>
        <dbReference type="ARBA" id="ARBA00022729"/>
    </source>
</evidence>
<dbReference type="SUPFAM" id="SSF82895">
    <property type="entry name" value="TSP-1 type 1 repeat"/>
    <property type="match status" value="1"/>
</dbReference>
<keyword evidence="3" id="KW-0325">Glycoprotein</keyword>
<comment type="caution">
    <text evidence="6">The sequence shown here is derived from an EMBL/GenBank/DDBJ whole genome shotgun (WGS) entry which is preliminary data.</text>
</comment>
<evidence type="ECO:0000313" key="7">
    <source>
        <dbReference type="Proteomes" id="UP000626109"/>
    </source>
</evidence>
<sequence length="139" mass="14755">NVDCDIGPWTPWSECSDTCGGGQMYHTRSIMKHAEAWGRGCGGSLEEVAELLKIAPTATGRPGAPAAPLVLEDSTSDPAASAVPEGRSTMRGGAGTLRYPVLCPKRVLSDRLRLERLVVLDALPSLLRSRSNPSVANRD</sequence>
<evidence type="ECO:0000256" key="3">
    <source>
        <dbReference type="ARBA" id="ARBA00023180"/>
    </source>
</evidence>
<dbReference type="Gene3D" id="2.20.100.10">
    <property type="entry name" value="Thrombospondin type-1 (TSP1) repeat"/>
    <property type="match status" value="1"/>
</dbReference>
<keyword evidence="1" id="KW-0732">Signal</keyword>
<evidence type="ECO:0000259" key="5">
    <source>
        <dbReference type="Pfam" id="PF19028"/>
    </source>
</evidence>
<evidence type="ECO:0000256" key="2">
    <source>
        <dbReference type="ARBA" id="ARBA00023157"/>
    </source>
</evidence>
<dbReference type="AlphaFoldDB" id="A0A813IXI8"/>
<reference evidence="6" key="1">
    <citation type="submission" date="2021-02" db="EMBL/GenBank/DDBJ databases">
        <authorList>
            <person name="Dougan E. K."/>
            <person name="Rhodes N."/>
            <person name="Thang M."/>
            <person name="Chan C."/>
        </authorList>
    </citation>
    <scope>NUCLEOTIDE SEQUENCE</scope>
</reference>
<dbReference type="EMBL" id="CAJNNW010016100">
    <property type="protein sequence ID" value="CAE8658532.1"/>
    <property type="molecule type" value="Genomic_DNA"/>
</dbReference>
<dbReference type="InterPro" id="IPR044004">
    <property type="entry name" value="TSP1_spondin_dom"/>
</dbReference>
<evidence type="ECO:0000313" key="6">
    <source>
        <dbReference type="EMBL" id="CAE8658532.1"/>
    </source>
</evidence>
<evidence type="ECO:0000256" key="4">
    <source>
        <dbReference type="SAM" id="MobiDB-lite"/>
    </source>
</evidence>
<gene>
    <name evidence="6" type="ORF">PGLA2088_LOCUS13452</name>
</gene>
<name>A0A813IXI8_POLGL</name>
<dbReference type="PROSITE" id="PS50092">
    <property type="entry name" value="TSP1"/>
    <property type="match status" value="1"/>
</dbReference>
<feature type="non-terminal residue" evidence="6">
    <location>
        <position position="139"/>
    </location>
</feature>
<dbReference type="InterPro" id="IPR000884">
    <property type="entry name" value="TSP1_rpt"/>
</dbReference>
<protein>
    <recommendedName>
        <fullName evidence="5">Spondin-like TSP1 domain-containing protein</fullName>
    </recommendedName>
</protein>
<proteinExistence type="predicted"/>
<dbReference type="InterPro" id="IPR036383">
    <property type="entry name" value="TSP1_rpt_sf"/>
</dbReference>
<feature type="region of interest" description="Disordered" evidence="4">
    <location>
        <begin position="60"/>
        <end position="95"/>
    </location>
</feature>
<organism evidence="6 7">
    <name type="scientific">Polarella glacialis</name>
    <name type="common">Dinoflagellate</name>
    <dbReference type="NCBI Taxonomy" id="89957"/>
    <lineage>
        <taxon>Eukaryota</taxon>
        <taxon>Sar</taxon>
        <taxon>Alveolata</taxon>
        <taxon>Dinophyceae</taxon>
        <taxon>Suessiales</taxon>
        <taxon>Suessiaceae</taxon>
        <taxon>Polarella</taxon>
    </lineage>
</organism>
<feature type="domain" description="Spondin-like TSP1" evidence="5">
    <location>
        <begin position="4"/>
        <end position="46"/>
    </location>
</feature>
<dbReference type="Pfam" id="PF19028">
    <property type="entry name" value="TSP1_spondin"/>
    <property type="match status" value="1"/>
</dbReference>